<keyword evidence="3" id="KW-1185">Reference proteome</keyword>
<protein>
    <submittedName>
        <fullName evidence="2">Uncharacterized protein</fullName>
    </submittedName>
</protein>
<feature type="region of interest" description="Disordered" evidence="1">
    <location>
        <begin position="136"/>
        <end position="212"/>
    </location>
</feature>
<evidence type="ECO:0000313" key="2">
    <source>
        <dbReference type="EMBL" id="KAF8465169.1"/>
    </source>
</evidence>
<feature type="region of interest" description="Disordered" evidence="1">
    <location>
        <begin position="1"/>
        <end position="21"/>
    </location>
</feature>
<reference evidence="2" key="1">
    <citation type="submission" date="2019-10" db="EMBL/GenBank/DDBJ databases">
        <authorList>
            <consortium name="DOE Joint Genome Institute"/>
            <person name="Kuo A."/>
            <person name="Miyauchi S."/>
            <person name="Kiss E."/>
            <person name="Drula E."/>
            <person name="Kohler A."/>
            <person name="Sanchez-Garcia M."/>
            <person name="Andreopoulos B."/>
            <person name="Barry K.W."/>
            <person name="Bonito G."/>
            <person name="Buee M."/>
            <person name="Carver A."/>
            <person name="Chen C."/>
            <person name="Cichocki N."/>
            <person name="Clum A."/>
            <person name="Culley D."/>
            <person name="Crous P.W."/>
            <person name="Fauchery L."/>
            <person name="Girlanda M."/>
            <person name="Hayes R."/>
            <person name="Keri Z."/>
            <person name="LaButti K."/>
            <person name="Lipzen A."/>
            <person name="Lombard V."/>
            <person name="Magnuson J."/>
            <person name="Maillard F."/>
            <person name="Morin E."/>
            <person name="Murat C."/>
            <person name="Nolan M."/>
            <person name="Ohm R."/>
            <person name="Pangilinan J."/>
            <person name="Pereira M."/>
            <person name="Perotto S."/>
            <person name="Peter M."/>
            <person name="Riley R."/>
            <person name="Sitrit Y."/>
            <person name="Stielow B."/>
            <person name="Szollosi G."/>
            <person name="Zifcakova L."/>
            <person name="Stursova M."/>
            <person name="Spatafora J.W."/>
            <person name="Tedersoo L."/>
            <person name="Vaario L.-M."/>
            <person name="Yamada A."/>
            <person name="Yan M."/>
            <person name="Wang P."/>
            <person name="Xu J."/>
            <person name="Bruns T."/>
            <person name="Baldrian P."/>
            <person name="Vilgalys R."/>
            <person name="Henrissat B."/>
            <person name="Grigoriev I.V."/>
            <person name="Hibbett D."/>
            <person name="Nagy L.G."/>
            <person name="Martin F.M."/>
        </authorList>
    </citation>
    <scope>NUCLEOTIDE SEQUENCE</scope>
    <source>
        <strain evidence="2">Prilba</strain>
    </source>
</reference>
<dbReference type="EMBL" id="WHVB01000049">
    <property type="protein sequence ID" value="KAF8465169.1"/>
    <property type="molecule type" value="Genomic_DNA"/>
</dbReference>
<sequence length="299" mass="32226">MLEDGPRQEPSYLHNPYLASPLSTEQYRNATAWNDKHRQKVIAWLDRLQSSVRSASAHAGPATNPFRLDTRVGKGGGQSDKLDEEHASQRPVHGRPGSLGLGDTPLSPITLVKSDVDPYPDDVVPIRIPASLAISTSRDATDVAADETRENATVDDDDVQPQPSHSIKSTRFATGVRGASAPDLPPSTTLNSGVTAPKGSMETGNSDSPGNYTFGLSPDFTFGTTEQDGDLMDFKFDTITAPGNDEMLAAMQAIQSPTLVWEHVDARIRFFWPAEESSQDHGGSVGNGMIVNNYQNIPV</sequence>
<proteinExistence type="predicted"/>
<feature type="region of interest" description="Disordered" evidence="1">
    <location>
        <begin position="55"/>
        <end position="104"/>
    </location>
</feature>
<dbReference type="OrthoDB" id="3239236at2759"/>
<reference evidence="2" key="2">
    <citation type="journal article" date="2020" name="Nat. Commun.">
        <title>Large-scale genome sequencing of mycorrhizal fungi provides insights into the early evolution of symbiotic traits.</title>
        <authorList>
            <person name="Miyauchi S."/>
            <person name="Kiss E."/>
            <person name="Kuo A."/>
            <person name="Drula E."/>
            <person name="Kohler A."/>
            <person name="Sanchez-Garcia M."/>
            <person name="Morin E."/>
            <person name="Andreopoulos B."/>
            <person name="Barry K.W."/>
            <person name="Bonito G."/>
            <person name="Buee M."/>
            <person name="Carver A."/>
            <person name="Chen C."/>
            <person name="Cichocki N."/>
            <person name="Clum A."/>
            <person name="Culley D."/>
            <person name="Crous P.W."/>
            <person name="Fauchery L."/>
            <person name="Girlanda M."/>
            <person name="Hayes R.D."/>
            <person name="Keri Z."/>
            <person name="LaButti K."/>
            <person name="Lipzen A."/>
            <person name="Lombard V."/>
            <person name="Magnuson J."/>
            <person name="Maillard F."/>
            <person name="Murat C."/>
            <person name="Nolan M."/>
            <person name="Ohm R.A."/>
            <person name="Pangilinan J."/>
            <person name="Pereira M.F."/>
            <person name="Perotto S."/>
            <person name="Peter M."/>
            <person name="Pfister S."/>
            <person name="Riley R."/>
            <person name="Sitrit Y."/>
            <person name="Stielow J.B."/>
            <person name="Szollosi G."/>
            <person name="Zifcakova L."/>
            <person name="Stursova M."/>
            <person name="Spatafora J.W."/>
            <person name="Tedersoo L."/>
            <person name="Vaario L.M."/>
            <person name="Yamada A."/>
            <person name="Yan M."/>
            <person name="Wang P."/>
            <person name="Xu J."/>
            <person name="Bruns T."/>
            <person name="Baldrian P."/>
            <person name="Vilgalys R."/>
            <person name="Dunand C."/>
            <person name="Henrissat B."/>
            <person name="Grigoriev I.V."/>
            <person name="Hibbett D."/>
            <person name="Nagy L.G."/>
            <person name="Martin F.M."/>
        </authorList>
    </citation>
    <scope>NUCLEOTIDE SEQUENCE</scope>
    <source>
        <strain evidence="2">Prilba</strain>
    </source>
</reference>
<comment type="caution">
    <text evidence="2">The sequence shown here is derived from an EMBL/GenBank/DDBJ whole genome shotgun (WGS) entry which is preliminary data.</text>
</comment>
<feature type="compositionally biased region" description="Polar residues" evidence="1">
    <location>
        <begin position="202"/>
        <end position="211"/>
    </location>
</feature>
<feature type="compositionally biased region" description="Polar residues" evidence="1">
    <location>
        <begin position="161"/>
        <end position="172"/>
    </location>
</feature>
<evidence type="ECO:0000313" key="3">
    <source>
        <dbReference type="Proteomes" id="UP000759537"/>
    </source>
</evidence>
<gene>
    <name evidence="2" type="ORF">DFH94DRAFT_698938</name>
</gene>
<accession>A0A9P5JVD1</accession>
<dbReference type="Proteomes" id="UP000759537">
    <property type="component" value="Unassembled WGS sequence"/>
</dbReference>
<dbReference type="AlphaFoldDB" id="A0A9P5JVD1"/>
<evidence type="ECO:0000256" key="1">
    <source>
        <dbReference type="SAM" id="MobiDB-lite"/>
    </source>
</evidence>
<name>A0A9P5JVD1_9AGAM</name>
<organism evidence="2 3">
    <name type="scientific">Russula ochroleuca</name>
    <dbReference type="NCBI Taxonomy" id="152965"/>
    <lineage>
        <taxon>Eukaryota</taxon>
        <taxon>Fungi</taxon>
        <taxon>Dikarya</taxon>
        <taxon>Basidiomycota</taxon>
        <taxon>Agaricomycotina</taxon>
        <taxon>Agaricomycetes</taxon>
        <taxon>Russulales</taxon>
        <taxon>Russulaceae</taxon>
        <taxon>Russula</taxon>
    </lineage>
</organism>